<dbReference type="Gene3D" id="3.30.497.10">
    <property type="entry name" value="Antithrombin, subunit I, domain 2"/>
    <property type="match status" value="1"/>
</dbReference>
<comment type="caution">
    <text evidence="4">The sequence shown here is derived from an EMBL/GenBank/DDBJ whole genome shotgun (WGS) entry which is preliminary data.</text>
</comment>
<keyword evidence="2" id="KW-1133">Transmembrane helix</keyword>
<organism evidence="4 5">
    <name type="scientific">Bifidobacterium callitrichidarum</name>
    <dbReference type="NCBI Taxonomy" id="2052941"/>
    <lineage>
        <taxon>Bacteria</taxon>
        <taxon>Bacillati</taxon>
        <taxon>Actinomycetota</taxon>
        <taxon>Actinomycetes</taxon>
        <taxon>Bifidobacteriales</taxon>
        <taxon>Bifidobacteriaceae</taxon>
        <taxon>Bifidobacterium</taxon>
    </lineage>
</organism>
<dbReference type="RefSeq" id="WP_109057560.1">
    <property type="nucleotide sequence ID" value="NZ_QFFM01000019.1"/>
</dbReference>
<keyword evidence="5" id="KW-1185">Reference proteome</keyword>
<dbReference type="AlphaFoldDB" id="A0A2U2N4T6"/>
<dbReference type="InterPro" id="IPR000215">
    <property type="entry name" value="Serpin_fam"/>
</dbReference>
<dbReference type="InterPro" id="IPR036186">
    <property type="entry name" value="Serpin_sf"/>
</dbReference>
<evidence type="ECO:0000259" key="3">
    <source>
        <dbReference type="SMART" id="SM00093"/>
    </source>
</evidence>
<dbReference type="SMART" id="SM00093">
    <property type="entry name" value="SERPIN"/>
    <property type="match status" value="1"/>
</dbReference>
<sequence length="454" mass="49067">MSTTTFDFHHARQRERKRLVRITAGIIAAALLVIAGGVWWTAGDGRLIGMNLFKPAARPATTATIDGVSEFTYRSSPEFLTMESAQDPNGNVNYSPASMWLALAIATQGADGTTRSQMNDLLGTGSLEANDYRSLLSSINGRYNGSKSEMSAANSLWVDNRYTLSDDFKATVKDTFGADVESLPFNDAAAKRMSRWIASHTKDALKPDITLRDGDVISIINTVYADGRWKDPFDPEATTTETFHGEDGDAEVPMMQRLFDGMVWARDNDNDTWQRVSIPFDNGGALTILLPAAGHFDEIASDTQKLRWALGTCLGEEYGCAVDASAGWGVSSNPTLVNVRLPKFTIDSTFASGETIAAFEKLGVTDAFTPGTADLSKMTASSADELFIGSIIQGTRIEVNENGAKAAAFTKVDAKSGSAPAQPKYVEFTVDRPFLYALTTPDDVPLFVGAVRNL</sequence>
<dbReference type="PANTHER" id="PTHR11461">
    <property type="entry name" value="SERINE PROTEASE INHIBITOR, SERPIN"/>
    <property type="match status" value="1"/>
</dbReference>
<dbReference type="PROSITE" id="PS00284">
    <property type="entry name" value="SERPIN"/>
    <property type="match status" value="1"/>
</dbReference>
<dbReference type="EMBL" id="QFFM01000019">
    <property type="protein sequence ID" value="PWG64221.1"/>
    <property type="molecule type" value="Genomic_DNA"/>
</dbReference>
<protein>
    <submittedName>
        <fullName evidence="4">Serpin family protein</fullName>
    </submittedName>
</protein>
<gene>
    <name evidence="4" type="ORF">DF196_09320</name>
</gene>
<dbReference type="OrthoDB" id="3239445at2"/>
<feature type="domain" description="Serpin" evidence="3">
    <location>
        <begin position="77"/>
        <end position="454"/>
    </location>
</feature>
<dbReference type="Pfam" id="PF00079">
    <property type="entry name" value="Serpin"/>
    <property type="match status" value="1"/>
</dbReference>
<dbReference type="InterPro" id="IPR042185">
    <property type="entry name" value="Serpin_sf_2"/>
</dbReference>
<accession>A0A2U2N4T6</accession>
<dbReference type="InterPro" id="IPR023796">
    <property type="entry name" value="Serpin_dom"/>
</dbReference>
<dbReference type="SUPFAM" id="SSF56574">
    <property type="entry name" value="Serpins"/>
    <property type="match status" value="1"/>
</dbReference>
<proteinExistence type="inferred from homology"/>
<comment type="similarity">
    <text evidence="1">Belongs to the serpin family.</text>
</comment>
<dbReference type="GO" id="GO:0004867">
    <property type="term" value="F:serine-type endopeptidase inhibitor activity"/>
    <property type="evidence" value="ECO:0007669"/>
    <property type="project" value="InterPro"/>
</dbReference>
<feature type="transmembrane region" description="Helical" evidence="2">
    <location>
        <begin position="20"/>
        <end position="42"/>
    </location>
</feature>
<evidence type="ECO:0000313" key="4">
    <source>
        <dbReference type="EMBL" id="PWG64221.1"/>
    </source>
</evidence>
<evidence type="ECO:0000313" key="5">
    <source>
        <dbReference type="Proteomes" id="UP000245876"/>
    </source>
</evidence>
<dbReference type="Proteomes" id="UP000245876">
    <property type="component" value="Unassembled WGS sequence"/>
</dbReference>
<evidence type="ECO:0000256" key="2">
    <source>
        <dbReference type="SAM" id="Phobius"/>
    </source>
</evidence>
<dbReference type="GO" id="GO:0005615">
    <property type="term" value="C:extracellular space"/>
    <property type="evidence" value="ECO:0007669"/>
    <property type="project" value="InterPro"/>
</dbReference>
<keyword evidence="2" id="KW-0812">Transmembrane</keyword>
<evidence type="ECO:0000256" key="1">
    <source>
        <dbReference type="RuleBase" id="RU000411"/>
    </source>
</evidence>
<dbReference type="Gene3D" id="2.30.39.10">
    <property type="entry name" value="Alpha-1-antitrypsin, domain 1"/>
    <property type="match status" value="1"/>
</dbReference>
<name>A0A2U2N4T6_9BIFI</name>
<dbReference type="InterPro" id="IPR023795">
    <property type="entry name" value="Serpin_CS"/>
</dbReference>
<dbReference type="InterPro" id="IPR042178">
    <property type="entry name" value="Serpin_sf_1"/>
</dbReference>
<dbReference type="PANTHER" id="PTHR11461:SF211">
    <property type="entry name" value="GH10112P-RELATED"/>
    <property type="match status" value="1"/>
</dbReference>
<keyword evidence="2" id="KW-0472">Membrane</keyword>
<reference evidence="4 5" key="1">
    <citation type="journal article" date="2018" name="Int. J. Syst. Evol. Microbiol.">
        <title>Bifidobacterium callitrichidarum sp. nov. from the faeces of the emperor tamarin (Saguinus imperator).</title>
        <authorList>
            <person name="Modesto M."/>
            <person name="Michelini S."/>
            <person name="Sansosti M.C."/>
            <person name="De Filippo C."/>
            <person name="Cavalieri D."/>
            <person name="Qvirist L."/>
            <person name="Andlid T."/>
            <person name="Spiezio C."/>
            <person name="Sandri C."/>
            <person name="Pascarelli S."/>
            <person name="Sgorbati B."/>
            <person name="Mattarelli P."/>
        </authorList>
    </citation>
    <scope>NUCLEOTIDE SEQUENCE [LARGE SCALE GENOMIC DNA]</scope>
    <source>
        <strain evidence="4 5">TRI 5</strain>
    </source>
</reference>